<proteinExistence type="predicted"/>
<protein>
    <recommendedName>
        <fullName evidence="1">Endonuclease/exonuclease/phosphatase domain-containing protein</fullName>
    </recommendedName>
</protein>
<organism evidence="2 3">
    <name type="scientific">Agrobacterium tumefaciens str. Kerr 14</name>
    <dbReference type="NCBI Taxonomy" id="1183424"/>
    <lineage>
        <taxon>Bacteria</taxon>
        <taxon>Pseudomonadati</taxon>
        <taxon>Pseudomonadota</taxon>
        <taxon>Alphaproteobacteria</taxon>
        <taxon>Hyphomicrobiales</taxon>
        <taxon>Rhizobiaceae</taxon>
        <taxon>Rhizobium/Agrobacterium group</taxon>
        <taxon>Agrobacterium</taxon>
        <taxon>Agrobacterium tumefaciens complex</taxon>
    </lineage>
</organism>
<dbReference type="InterPro" id="IPR005135">
    <property type="entry name" value="Endo/exonuclease/phosphatase"/>
</dbReference>
<reference evidence="2 3" key="1">
    <citation type="submission" date="2016-01" db="EMBL/GenBank/DDBJ databases">
        <authorList>
            <person name="Oliw E.H."/>
        </authorList>
    </citation>
    <scope>NUCLEOTIDE SEQUENCE [LARGE SCALE GENOMIC DNA]</scope>
    <source>
        <strain evidence="2 3">Kerr 14</strain>
    </source>
</reference>
<sequence length="343" mass="38380">MTQYVLAFWNVENLFAPEGYPAREPWIAERLKNDLKGWTEDLFRTKVRQLGLIISQIGGAGPDLLGVCEVENRFVLETLAEHLNDLMPTRAYRVVHADSSKDQRGIDTAFIYDSKKLLINENEIFSHFVMRRTGTRDITQCTFITKGGRQLIALSNHWPSRSGGAVESAGFRMTAGETLGYWHQRIREEKGNDIAVIAFGDFNDDPSDASLRYHANSTRERDDVESSQSAMFYNLTWNYLRQPVVDSVGTARTIYGTLYFNGDANIFDQILVSRSLLSGSSGFKVHEETAKIEAIAAMVSHSKNEGPIRFGLSKGDAVKNVNLGGFSDHFPVSVVIEEDDAIV</sequence>
<gene>
    <name evidence="2" type="ORF">AGR4C_Cc120131</name>
</gene>
<dbReference type="PANTHER" id="PTHR42834:SF1">
    <property type="entry name" value="ENDONUCLEASE_EXONUCLEASE_PHOSPHATASE FAMILY PROTEIN (AFU_ORTHOLOGUE AFUA_3G09210)"/>
    <property type="match status" value="1"/>
</dbReference>
<dbReference type="RefSeq" id="WP_080866274.1">
    <property type="nucleotide sequence ID" value="NZ_LT009730.1"/>
</dbReference>
<dbReference type="InterPro" id="IPR036691">
    <property type="entry name" value="Endo/exonu/phosph_ase_sf"/>
</dbReference>
<dbReference type="Proteomes" id="UP000191897">
    <property type="component" value="Unassembled WGS sequence"/>
</dbReference>
<dbReference type="Gene3D" id="3.60.10.10">
    <property type="entry name" value="Endonuclease/exonuclease/phosphatase"/>
    <property type="match status" value="1"/>
</dbReference>
<dbReference type="GO" id="GO:0003824">
    <property type="term" value="F:catalytic activity"/>
    <property type="evidence" value="ECO:0007669"/>
    <property type="project" value="InterPro"/>
</dbReference>
<accession>A0A1S7NR57</accession>
<dbReference type="GeneID" id="97364763"/>
<evidence type="ECO:0000259" key="1">
    <source>
        <dbReference type="Pfam" id="PF19580"/>
    </source>
</evidence>
<dbReference type="Pfam" id="PF19580">
    <property type="entry name" value="Exo_endo_phos_3"/>
    <property type="match status" value="1"/>
</dbReference>
<name>A0A1S7NR57_AGRTU</name>
<dbReference type="AlphaFoldDB" id="A0A1S7NR57"/>
<feature type="domain" description="Endonuclease/exonuclease/phosphatase" evidence="1">
    <location>
        <begin position="6"/>
        <end position="337"/>
    </location>
</feature>
<dbReference type="EMBL" id="FBWC01000004">
    <property type="protein sequence ID" value="CUX10582.1"/>
    <property type="molecule type" value="Genomic_DNA"/>
</dbReference>
<dbReference type="PANTHER" id="PTHR42834">
    <property type="entry name" value="ENDONUCLEASE/EXONUCLEASE/PHOSPHATASE FAMILY PROTEIN (AFU_ORTHOLOGUE AFUA_3G09210)"/>
    <property type="match status" value="1"/>
</dbReference>
<evidence type="ECO:0000313" key="3">
    <source>
        <dbReference type="Proteomes" id="UP000191897"/>
    </source>
</evidence>
<dbReference type="SUPFAM" id="SSF56219">
    <property type="entry name" value="DNase I-like"/>
    <property type="match status" value="1"/>
</dbReference>
<evidence type="ECO:0000313" key="2">
    <source>
        <dbReference type="EMBL" id="CUX10582.1"/>
    </source>
</evidence>